<keyword evidence="3" id="KW-0288">FMN</keyword>
<evidence type="ECO:0000256" key="3">
    <source>
        <dbReference type="ARBA" id="ARBA00022643"/>
    </source>
</evidence>
<dbReference type="PANTHER" id="PTHR33798">
    <property type="entry name" value="FLAVOPROTEIN OXYGENASE"/>
    <property type="match status" value="1"/>
</dbReference>
<dbReference type="InterPro" id="IPR002563">
    <property type="entry name" value="Flavin_Rdtase-like_dom"/>
</dbReference>
<keyword evidence="2" id="KW-0285">Flavoprotein</keyword>
<dbReference type="STRING" id="1043004.A0A074WNF9"/>
<dbReference type="Pfam" id="PF01613">
    <property type="entry name" value="Flavin_Reduct"/>
    <property type="match status" value="1"/>
</dbReference>
<reference evidence="6 7" key="1">
    <citation type="journal article" date="2014" name="BMC Genomics">
        <title>Genome sequencing of four Aureobasidium pullulans varieties: biotechnological potential, stress tolerance, and description of new species.</title>
        <authorList>
            <person name="Gostin Ar C."/>
            <person name="Ohm R.A."/>
            <person name="Kogej T."/>
            <person name="Sonjak S."/>
            <person name="Turk M."/>
            <person name="Zajc J."/>
            <person name="Zalar P."/>
            <person name="Grube M."/>
            <person name="Sun H."/>
            <person name="Han J."/>
            <person name="Sharma A."/>
            <person name="Chiniquy J."/>
            <person name="Ngan C.Y."/>
            <person name="Lipzen A."/>
            <person name="Barry K."/>
            <person name="Grigoriev I.V."/>
            <person name="Gunde-Cimerman N."/>
        </authorList>
    </citation>
    <scope>NUCLEOTIDE SEQUENCE [LARGE SCALE GENOMIC DNA]</scope>
    <source>
        <strain evidence="6 7">CBS 147.97</strain>
    </source>
</reference>
<dbReference type="PANTHER" id="PTHR33798:SF5">
    <property type="entry name" value="FLAVIN REDUCTASE LIKE DOMAIN-CONTAINING PROTEIN"/>
    <property type="match status" value="1"/>
</dbReference>
<protein>
    <recommendedName>
        <fullName evidence="5">Flavin reductase like domain-containing protein</fullName>
    </recommendedName>
</protein>
<evidence type="ECO:0000313" key="6">
    <source>
        <dbReference type="EMBL" id="KEQ74673.1"/>
    </source>
</evidence>
<sequence length="173" mass="18884">MLRPMFYNYTFLISSIAPRPIGSVSTISSDGKHNLAPFSYFQVVDHDPPVFVIGFSGRAERPKDTLRNLKETGECTFNIVSEDILEAVNVTSVDAPYGVSEWALSGLTKADSTTVKAPRVRESVVSIEGRLCEIVDYNTSRKPVGAHGALAVIEATRFWVAESAVDENAVMLS</sequence>
<dbReference type="RefSeq" id="XP_013429130.1">
    <property type="nucleotide sequence ID" value="XM_013573676.1"/>
</dbReference>
<gene>
    <name evidence="6" type="ORF">M436DRAFT_62132</name>
</gene>
<dbReference type="Proteomes" id="UP000027730">
    <property type="component" value="Unassembled WGS sequence"/>
</dbReference>
<dbReference type="GO" id="GO:0010181">
    <property type="term" value="F:FMN binding"/>
    <property type="evidence" value="ECO:0007669"/>
    <property type="project" value="InterPro"/>
</dbReference>
<dbReference type="SUPFAM" id="SSF50475">
    <property type="entry name" value="FMN-binding split barrel"/>
    <property type="match status" value="1"/>
</dbReference>
<dbReference type="GeneID" id="25413319"/>
<feature type="domain" description="Flavin reductase like" evidence="5">
    <location>
        <begin position="14"/>
        <end position="167"/>
    </location>
</feature>
<accession>A0A074WNF9</accession>
<proteinExistence type="inferred from homology"/>
<dbReference type="AlphaFoldDB" id="A0A074WNF9"/>
<name>A0A074WNF9_9PEZI</name>
<dbReference type="HOGENOM" id="CLU_059021_3_1_1"/>
<evidence type="ECO:0000256" key="1">
    <source>
        <dbReference type="ARBA" id="ARBA00001917"/>
    </source>
</evidence>
<dbReference type="EMBL" id="KL584706">
    <property type="protein sequence ID" value="KEQ74673.1"/>
    <property type="molecule type" value="Genomic_DNA"/>
</dbReference>
<comment type="cofactor">
    <cofactor evidence="1">
        <name>FMN</name>
        <dbReference type="ChEBI" id="CHEBI:58210"/>
    </cofactor>
</comment>
<dbReference type="InterPro" id="IPR012349">
    <property type="entry name" value="Split_barrel_FMN-bd"/>
</dbReference>
<evidence type="ECO:0000256" key="2">
    <source>
        <dbReference type="ARBA" id="ARBA00022630"/>
    </source>
</evidence>
<evidence type="ECO:0000313" key="7">
    <source>
        <dbReference type="Proteomes" id="UP000027730"/>
    </source>
</evidence>
<evidence type="ECO:0000256" key="4">
    <source>
        <dbReference type="ARBA" id="ARBA00038054"/>
    </source>
</evidence>
<dbReference type="Gene3D" id="2.30.110.10">
    <property type="entry name" value="Electron Transport, Fmn-binding Protein, Chain A"/>
    <property type="match status" value="1"/>
</dbReference>
<organism evidence="6 7">
    <name type="scientific">Aureobasidium namibiae CBS 147.97</name>
    <dbReference type="NCBI Taxonomy" id="1043004"/>
    <lineage>
        <taxon>Eukaryota</taxon>
        <taxon>Fungi</taxon>
        <taxon>Dikarya</taxon>
        <taxon>Ascomycota</taxon>
        <taxon>Pezizomycotina</taxon>
        <taxon>Dothideomycetes</taxon>
        <taxon>Dothideomycetidae</taxon>
        <taxon>Dothideales</taxon>
        <taxon>Saccotheciaceae</taxon>
        <taxon>Aureobasidium</taxon>
    </lineage>
</organism>
<dbReference type="OrthoDB" id="10250990at2759"/>
<dbReference type="SMART" id="SM00903">
    <property type="entry name" value="Flavin_Reduct"/>
    <property type="match status" value="1"/>
</dbReference>
<keyword evidence="7" id="KW-1185">Reference proteome</keyword>
<evidence type="ECO:0000259" key="5">
    <source>
        <dbReference type="SMART" id="SM00903"/>
    </source>
</evidence>
<comment type="similarity">
    <text evidence="4">Belongs to the flavoredoxin family.</text>
</comment>